<dbReference type="Pfam" id="PF08669">
    <property type="entry name" value="GCV_T_C"/>
    <property type="match status" value="1"/>
</dbReference>
<dbReference type="InterPro" id="IPR006222">
    <property type="entry name" value="GCVT_N"/>
</dbReference>
<dbReference type="PIRSF" id="PIRSF006487">
    <property type="entry name" value="GcvT"/>
    <property type="match status" value="1"/>
</dbReference>
<evidence type="ECO:0000256" key="1">
    <source>
        <dbReference type="ARBA" id="ARBA00008609"/>
    </source>
</evidence>
<dbReference type="PANTHER" id="PTHR43757:SF2">
    <property type="entry name" value="AMINOMETHYLTRANSFERASE, MITOCHONDRIAL"/>
    <property type="match status" value="1"/>
</dbReference>
<dbReference type="PANTHER" id="PTHR43757">
    <property type="entry name" value="AMINOMETHYLTRANSFERASE"/>
    <property type="match status" value="1"/>
</dbReference>
<dbReference type="SUPFAM" id="SSF101790">
    <property type="entry name" value="Aminomethyltransferase beta-barrel domain"/>
    <property type="match status" value="1"/>
</dbReference>
<feature type="domain" description="GCVT N-terminal" evidence="8">
    <location>
        <begin position="11"/>
        <end position="256"/>
    </location>
</feature>
<evidence type="ECO:0000256" key="5">
    <source>
        <dbReference type="ARBA" id="ARBA00031395"/>
    </source>
</evidence>
<protein>
    <recommendedName>
        <fullName evidence="2">aminomethyltransferase</fullName>
        <ecNumber evidence="2">2.1.2.10</ecNumber>
    </recommendedName>
    <alternativeName>
        <fullName evidence="5">Glycine cleavage system T protein</fullName>
    </alternativeName>
</protein>
<dbReference type="SUPFAM" id="SSF103025">
    <property type="entry name" value="Folate-binding domain"/>
    <property type="match status" value="1"/>
</dbReference>
<evidence type="ECO:0000313" key="11">
    <source>
        <dbReference type="Proteomes" id="UP000706333"/>
    </source>
</evidence>
<dbReference type="Gene3D" id="4.10.1250.10">
    <property type="entry name" value="Aminomethyltransferase fragment"/>
    <property type="match status" value="1"/>
</dbReference>
<feature type="domain" description="Aminomethyltransferase C-terminal" evidence="9">
    <location>
        <begin position="285"/>
        <end position="364"/>
    </location>
</feature>
<keyword evidence="4 10" id="KW-0808">Transferase</keyword>
<accession>A0A934WI21</accession>
<evidence type="ECO:0000256" key="4">
    <source>
        <dbReference type="ARBA" id="ARBA00022679"/>
    </source>
</evidence>
<dbReference type="Gene3D" id="3.30.1360.120">
    <property type="entry name" value="Probable tRNA modification gtpase trme, domain 1"/>
    <property type="match status" value="1"/>
</dbReference>
<keyword evidence="11" id="KW-1185">Reference proteome</keyword>
<sequence length="371" mass="38683">MADLQHLPLAALHAELGAKMTPFAGWEMPLQYPAGVMQEHLHCRAHAALFDVSHMGQVMLRGPGAAVALEALVGADLVGLADGRQRYAVFTDDAGGVLDDLMVARRGDDLFLVVNAANADADVAHLRAHLPAGIALEVVRDRALIALQGPQAEAALAALIPDAAALRFMDAVVLDWDGAALWVSRSGYTGEDGYEISVPVARAEAFARALLAQPGVAPAGLGARDSLRLEAGLPLHGQDIDATVSPIEAGLAFSVGRARRPGGARPGGFPGAGRILHELAHGPARARAGLLPEGRAPMRAGTLLFESEDATTPMGHVTSGGFGPSLERPVAMGLMPTRLCVPGTRVYGEVRGRRLPAVVAALPFRAPGYRK</sequence>
<evidence type="ECO:0000256" key="7">
    <source>
        <dbReference type="PIRSR" id="PIRSR006487-1"/>
    </source>
</evidence>
<evidence type="ECO:0000256" key="6">
    <source>
        <dbReference type="ARBA" id="ARBA00047665"/>
    </source>
</evidence>
<evidence type="ECO:0000259" key="9">
    <source>
        <dbReference type="Pfam" id="PF08669"/>
    </source>
</evidence>
<dbReference type="InterPro" id="IPR029043">
    <property type="entry name" value="GcvT/YgfZ_C"/>
</dbReference>
<proteinExistence type="inferred from homology"/>
<dbReference type="NCBIfam" id="TIGR00528">
    <property type="entry name" value="gcvT"/>
    <property type="match status" value="1"/>
</dbReference>
<dbReference type="InterPro" id="IPR013977">
    <property type="entry name" value="GcvT_C"/>
</dbReference>
<dbReference type="GO" id="GO:0004047">
    <property type="term" value="F:aminomethyltransferase activity"/>
    <property type="evidence" value="ECO:0007669"/>
    <property type="project" value="UniProtKB-EC"/>
</dbReference>
<dbReference type="GO" id="GO:0005960">
    <property type="term" value="C:glycine cleavage complex"/>
    <property type="evidence" value="ECO:0007669"/>
    <property type="project" value="InterPro"/>
</dbReference>
<organism evidence="10 11">
    <name type="scientific">Rhodobaculum claviforme</name>
    <dbReference type="NCBI Taxonomy" id="1549854"/>
    <lineage>
        <taxon>Bacteria</taxon>
        <taxon>Pseudomonadati</taxon>
        <taxon>Pseudomonadota</taxon>
        <taxon>Alphaproteobacteria</taxon>
        <taxon>Rhodobacterales</taxon>
        <taxon>Paracoccaceae</taxon>
        <taxon>Rhodobaculum</taxon>
    </lineage>
</organism>
<name>A0A934WI21_9RHOB</name>
<dbReference type="Gene3D" id="3.30.70.1400">
    <property type="entry name" value="Aminomethyltransferase beta-barrel domains"/>
    <property type="match status" value="1"/>
</dbReference>
<dbReference type="EC" id="2.1.2.10" evidence="2"/>
<comment type="catalytic activity">
    <reaction evidence="6">
        <text>N(6)-[(R)-S(8)-aminomethyldihydrolipoyl]-L-lysyl-[protein] + (6S)-5,6,7,8-tetrahydrofolate = N(6)-[(R)-dihydrolipoyl]-L-lysyl-[protein] + (6R)-5,10-methylene-5,6,7,8-tetrahydrofolate + NH4(+)</text>
        <dbReference type="Rhea" id="RHEA:16945"/>
        <dbReference type="Rhea" id="RHEA-COMP:10475"/>
        <dbReference type="Rhea" id="RHEA-COMP:10492"/>
        <dbReference type="ChEBI" id="CHEBI:15636"/>
        <dbReference type="ChEBI" id="CHEBI:28938"/>
        <dbReference type="ChEBI" id="CHEBI:57453"/>
        <dbReference type="ChEBI" id="CHEBI:83100"/>
        <dbReference type="ChEBI" id="CHEBI:83143"/>
        <dbReference type="EC" id="2.1.2.10"/>
    </reaction>
</comment>
<comment type="similarity">
    <text evidence="1">Belongs to the GcvT family.</text>
</comment>
<dbReference type="InterPro" id="IPR027266">
    <property type="entry name" value="TrmE/GcvT-like"/>
</dbReference>
<dbReference type="GO" id="GO:0006546">
    <property type="term" value="P:glycine catabolic process"/>
    <property type="evidence" value="ECO:0007669"/>
    <property type="project" value="InterPro"/>
</dbReference>
<gene>
    <name evidence="10" type="primary">gcvT</name>
    <name evidence="10" type="ORF">CCR87_03280</name>
</gene>
<dbReference type="InterPro" id="IPR028896">
    <property type="entry name" value="GcvT/YgfZ/DmdA"/>
</dbReference>
<reference evidence="10" key="2">
    <citation type="journal article" date="2020" name="Microorganisms">
        <title>Osmotic Adaptation and Compatible Solute Biosynthesis of Phototrophic Bacteria as Revealed from Genome Analyses.</title>
        <authorList>
            <person name="Imhoff J.F."/>
            <person name="Rahn T."/>
            <person name="Kunzel S."/>
            <person name="Keller A."/>
            <person name="Neulinger S.C."/>
        </authorList>
    </citation>
    <scope>NUCLEOTIDE SEQUENCE</scope>
    <source>
        <strain evidence="10">LMG 28126</strain>
    </source>
</reference>
<reference evidence="10" key="1">
    <citation type="submission" date="2017-05" db="EMBL/GenBank/DDBJ databases">
        <authorList>
            <person name="Imhoff J.F."/>
            <person name="Rahn T."/>
            <person name="Kuenzel S."/>
            <person name="Neulinger S.C."/>
        </authorList>
    </citation>
    <scope>NUCLEOTIDE SEQUENCE</scope>
    <source>
        <strain evidence="10">LMG 28126</strain>
    </source>
</reference>
<dbReference type="EMBL" id="NHSD01000123">
    <property type="protein sequence ID" value="MBK5926386.1"/>
    <property type="molecule type" value="Genomic_DNA"/>
</dbReference>
<evidence type="ECO:0000259" key="8">
    <source>
        <dbReference type="Pfam" id="PF01571"/>
    </source>
</evidence>
<dbReference type="NCBIfam" id="NF001567">
    <property type="entry name" value="PRK00389.1"/>
    <property type="match status" value="1"/>
</dbReference>
<dbReference type="RefSeq" id="WP_201156137.1">
    <property type="nucleotide sequence ID" value="NZ_NHSD01000123.1"/>
</dbReference>
<keyword evidence="3" id="KW-0032">Aminotransferase</keyword>
<dbReference type="Gene3D" id="2.40.30.110">
    <property type="entry name" value="Aminomethyltransferase beta-barrel domains"/>
    <property type="match status" value="1"/>
</dbReference>
<feature type="binding site" evidence="7">
    <location>
        <position position="195"/>
    </location>
    <ligand>
        <name>substrate</name>
    </ligand>
</feature>
<evidence type="ECO:0000256" key="2">
    <source>
        <dbReference type="ARBA" id="ARBA00012616"/>
    </source>
</evidence>
<dbReference type="Pfam" id="PF01571">
    <property type="entry name" value="GCV_T"/>
    <property type="match status" value="1"/>
</dbReference>
<evidence type="ECO:0000256" key="3">
    <source>
        <dbReference type="ARBA" id="ARBA00022576"/>
    </source>
</evidence>
<dbReference type="AlphaFoldDB" id="A0A934WI21"/>
<dbReference type="GO" id="GO:0008483">
    <property type="term" value="F:transaminase activity"/>
    <property type="evidence" value="ECO:0007669"/>
    <property type="project" value="UniProtKB-KW"/>
</dbReference>
<dbReference type="Proteomes" id="UP000706333">
    <property type="component" value="Unassembled WGS sequence"/>
</dbReference>
<dbReference type="NCBIfam" id="NF010093">
    <property type="entry name" value="PRK13579.1"/>
    <property type="match status" value="1"/>
</dbReference>
<dbReference type="InterPro" id="IPR006223">
    <property type="entry name" value="GcvT"/>
</dbReference>
<comment type="caution">
    <text evidence="10">The sequence shown here is derived from an EMBL/GenBank/DDBJ whole genome shotgun (WGS) entry which is preliminary data.</text>
</comment>
<evidence type="ECO:0000313" key="10">
    <source>
        <dbReference type="EMBL" id="MBK5926386.1"/>
    </source>
</evidence>